<sequence length="316" mass="37536">MTTPRRVIQEESRTSEGANWYQNQLDHTSMDGNEDMIVSIKIHTDELHDIWDKLFVHPDERSHILEQLRSQCIDLYIQRLDYENERAFKLISSIAKSEDEIDRLCLELDEAKISIPKEVLSLQSKLDFMTSTLEKLRKEESKRWLEFNEVCIVNLSLGHLRKIYSLCEVLDKDFVAAIFQRSCNDQHEGCTLEDLEETERQLTETKKERLQKLQRMQNKILDLWEMMEMTICEQHRYRDVMKNLNASLDEVVEYQSLSTDLLKKAETELMRLENLRLHKIKDIISGKRTALEKVERVIENVKAWELDNKRGFLRMS</sequence>
<evidence type="ECO:0000256" key="3">
    <source>
        <dbReference type="SAM" id="Coils"/>
    </source>
</evidence>
<dbReference type="GO" id="GO:0008017">
    <property type="term" value="F:microtubule binding"/>
    <property type="evidence" value="ECO:0007669"/>
    <property type="project" value="InterPro"/>
</dbReference>
<dbReference type="Gramene" id="OPUNC03G34380.1">
    <property type="protein sequence ID" value="OPUNC03G34380.1"/>
    <property type="gene ID" value="OPUNC03G34380"/>
</dbReference>
<reference evidence="4" key="2">
    <citation type="submission" date="2018-05" db="EMBL/GenBank/DDBJ databases">
        <title>OpunRS2 (Oryza punctata Reference Sequence Version 2).</title>
        <authorList>
            <person name="Zhang J."/>
            <person name="Kudrna D."/>
            <person name="Lee S."/>
            <person name="Talag J."/>
            <person name="Welchert J."/>
            <person name="Wing R.A."/>
        </authorList>
    </citation>
    <scope>NUCLEOTIDE SEQUENCE [LARGE SCALE GENOMIC DNA]</scope>
</reference>
<feature type="coiled-coil region" evidence="3">
    <location>
        <begin position="192"/>
        <end position="219"/>
    </location>
</feature>
<dbReference type="Proteomes" id="UP000026962">
    <property type="component" value="Chromosome 3"/>
</dbReference>
<protein>
    <submittedName>
        <fullName evidence="4">Uncharacterized protein</fullName>
    </submittedName>
</protein>
<dbReference type="eggNOG" id="KOG4302">
    <property type="taxonomic scope" value="Eukaryota"/>
</dbReference>
<keyword evidence="5" id="KW-1185">Reference proteome</keyword>
<dbReference type="PANTHER" id="PTHR19321:SF7">
    <property type="entry name" value="65-KDA MICROTUBULE-ASSOCIATED PROTEIN 3"/>
    <property type="match status" value="1"/>
</dbReference>
<feature type="coiled-coil region" evidence="3">
    <location>
        <begin position="65"/>
        <end position="139"/>
    </location>
</feature>
<proteinExistence type="inferred from homology"/>
<keyword evidence="3" id="KW-0175">Coiled coil</keyword>
<reference evidence="4" key="1">
    <citation type="submission" date="2015-04" db="UniProtKB">
        <authorList>
            <consortium name="EnsemblPlants"/>
        </authorList>
    </citation>
    <scope>IDENTIFICATION</scope>
</reference>
<keyword evidence="2" id="KW-0493">Microtubule</keyword>
<dbReference type="HOGENOM" id="CLU_881051_0_0_1"/>
<evidence type="ECO:0000313" key="5">
    <source>
        <dbReference type="Proteomes" id="UP000026962"/>
    </source>
</evidence>
<dbReference type="STRING" id="4537.A0A0E0KK60"/>
<comment type="similarity">
    <text evidence="1">Belongs to the MAP65/ASE1 family.</text>
</comment>
<evidence type="ECO:0000313" key="4">
    <source>
        <dbReference type="EnsemblPlants" id="OPUNC03G34380.1"/>
    </source>
</evidence>
<name>A0A0E0KK60_ORYPU</name>
<dbReference type="PANTHER" id="PTHR19321">
    <property type="entry name" value="PROTEIN REGULATOR OF CYTOKINESIS 1 PRC1-RELATED"/>
    <property type="match status" value="1"/>
</dbReference>
<accession>A0A0E0KK60</accession>
<dbReference type="GO" id="GO:0005737">
    <property type="term" value="C:cytoplasm"/>
    <property type="evidence" value="ECO:0007669"/>
    <property type="project" value="TreeGrafter"/>
</dbReference>
<dbReference type="GO" id="GO:0000226">
    <property type="term" value="P:microtubule cytoskeleton organization"/>
    <property type="evidence" value="ECO:0007669"/>
    <property type="project" value="InterPro"/>
</dbReference>
<dbReference type="InterPro" id="IPR007145">
    <property type="entry name" value="MAP65_Ase1_PRC1"/>
</dbReference>
<dbReference type="GO" id="GO:0005874">
    <property type="term" value="C:microtubule"/>
    <property type="evidence" value="ECO:0007669"/>
    <property type="project" value="UniProtKB-KW"/>
</dbReference>
<dbReference type="Pfam" id="PF03999">
    <property type="entry name" value="MAP65_ASE1"/>
    <property type="match status" value="2"/>
</dbReference>
<dbReference type="OMA" id="EMTICEQ"/>
<evidence type="ECO:0000256" key="1">
    <source>
        <dbReference type="ARBA" id="ARBA00006187"/>
    </source>
</evidence>
<evidence type="ECO:0000256" key="2">
    <source>
        <dbReference type="ARBA" id="ARBA00022701"/>
    </source>
</evidence>
<organism evidence="4">
    <name type="scientific">Oryza punctata</name>
    <name type="common">Red rice</name>
    <dbReference type="NCBI Taxonomy" id="4537"/>
    <lineage>
        <taxon>Eukaryota</taxon>
        <taxon>Viridiplantae</taxon>
        <taxon>Streptophyta</taxon>
        <taxon>Embryophyta</taxon>
        <taxon>Tracheophyta</taxon>
        <taxon>Spermatophyta</taxon>
        <taxon>Magnoliopsida</taxon>
        <taxon>Liliopsida</taxon>
        <taxon>Poales</taxon>
        <taxon>Poaceae</taxon>
        <taxon>BOP clade</taxon>
        <taxon>Oryzoideae</taxon>
        <taxon>Oryzeae</taxon>
        <taxon>Oryzinae</taxon>
        <taxon>Oryza</taxon>
    </lineage>
</organism>
<dbReference type="EnsemblPlants" id="OPUNC03G34380.1">
    <property type="protein sequence ID" value="OPUNC03G34380.1"/>
    <property type="gene ID" value="OPUNC03G34380"/>
</dbReference>
<dbReference type="AlphaFoldDB" id="A0A0E0KK60"/>
<dbReference type="GO" id="GO:0005819">
    <property type="term" value="C:spindle"/>
    <property type="evidence" value="ECO:0007669"/>
    <property type="project" value="TreeGrafter"/>
</dbReference>